<reference evidence="2" key="1">
    <citation type="submission" date="2015-08" db="EMBL/GenBank/DDBJ databases">
        <title>Genome sequencing project for genomic taxonomy and phylogenomics of Bacillus-like bacteria.</title>
        <authorList>
            <person name="Liu B."/>
            <person name="Wang J."/>
            <person name="Zhu Y."/>
            <person name="Liu G."/>
            <person name="Chen Q."/>
            <person name="Chen Z."/>
            <person name="Lan J."/>
            <person name="Che J."/>
            <person name="Ge C."/>
            <person name="Shi H."/>
            <person name="Pan Z."/>
            <person name="Liu X."/>
        </authorList>
    </citation>
    <scope>NUCLEOTIDE SEQUENCE [LARGE SCALE GENOMIC DNA]</scope>
    <source>
        <strain evidence="2">FJAT-4402</strain>
    </source>
</reference>
<reference evidence="1 2" key="2">
    <citation type="journal article" date="2016" name="Int. J. Syst. Evol. Microbiol.">
        <title>Bacillus gobiensis sp. nov., isolated from a soil sample.</title>
        <authorList>
            <person name="Liu B."/>
            <person name="Liu G.H."/>
            <person name="Cetin S."/>
            <person name="Schumann P."/>
            <person name="Pan Z.Z."/>
            <person name="Chen Q.Q."/>
        </authorList>
    </citation>
    <scope>NUCLEOTIDE SEQUENCE [LARGE SCALE GENOMIC DNA]</scope>
    <source>
        <strain evidence="1 2">FJAT-4402</strain>
    </source>
</reference>
<dbReference type="Proteomes" id="UP000067625">
    <property type="component" value="Chromosome"/>
</dbReference>
<dbReference type="STRING" id="1441095.AM592_07500"/>
<organism evidence="1 2">
    <name type="scientific">Bacillus gobiensis</name>
    <dbReference type="NCBI Taxonomy" id="1441095"/>
    <lineage>
        <taxon>Bacteria</taxon>
        <taxon>Bacillati</taxon>
        <taxon>Bacillota</taxon>
        <taxon>Bacilli</taxon>
        <taxon>Bacillales</taxon>
        <taxon>Bacillaceae</taxon>
        <taxon>Bacillus</taxon>
    </lineage>
</organism>
<name>A0A0M4G8D8_9BACI</name>
<dbReference type="InterPro" id="IPR025013">
    <property type="entry name" value="DUF3907"/>
</dbReference>
<evidence type="ECO:0000313" key="2">
    <source>
        <dbReference type="Proteomes" id="UP000067625"/>
    </source>
</evidence>
<evidence type="ECO:0000313" key="1">
    <source>
        <dbReference type="EMBL" id="ALC81458.1"/>
    </source>
</evidence>
<keyword evidence="2" id="KW-1185">Reference proteome</keyword>
<protein>
    <recommendedName>
        <fullName evidence="3">DUF3907 domain-containing protein</fullName>
    </recommendedName>
</protein>
<dbReference type="PATRIC" id="fig|1441095.3.peg.1652"/>
<dbReference type="RefSeq" id="WP_053603216.1">
    <property type="nucleotide sequence ID" value="NZ_CP012600.1"/>
</dbReference>
<dbReference type="Pfam" id="PF13047">
    <property type="entry name" value="DUF3907"/>
    <property type="match status" value="1"/>
</dbReference>
<evidence type="ECO:0008006" key="3">
    <source>
        <dbReference type="Google" id="ProtNLM"/>
    </source>
</evidence>
<accession>A0A0M4G8D8</accession>
<dbReference type="EMBL" id="CP012600">
    <property type="protein sequence ID" value="ALC81458.1"/>
    <property type="molecule type" value="Genomic_DNA"/>
</dbReference>
<gene>
    <name evidence="1" type="ORF">AM592_07500</name>
</gene>
<dbReference type="AlphaFoldDB" id="A0A0M4G8D8"/>
<dbReference type="OrthoDB" id="2691359at2"/>
<sequence length="161" mass="18666">MNSYATLRAKLEFTSESLSRVSKALSHFLNHITIDSICVKNEKGEMNYEYCSDLLSDLRKIEVYCAEGNEACRRLLRSAAFPEEAAEMTLKRIYYKCIENFFSPKKEAWYEDSRAAYTGDTSVHFYQEVADSLKTVMEDLENEFLPIRENLQCYESNVQSS</sequence>
<proteinExistence type="predicted"/>